<dbReference type="EMBL" id="BAABGY010000009">
    <property type="protein sequence ID" value="GAA4336522.1"/>
    <property type="molecule type" value="Genomic_DNA"/>
</dbReference>
<name>A0ABP8HAQ3_9BACT</name>
<evidence type="ECO:0000313" key="7">
    <source>
        <dbReference type="Proteomes" id="UP001501725"/>
    </source>
</evidence>
<evidence type="ECO:0000256" key="4">
    <source>
        <dbReference type="SAM" id="MobiDB-lite"/>
    </source>
</evidence>
<keyword evidence="1" id="KW-0677">Repeat</keyword>
<dbReference type="InterPro" id="IPR050498">
    <property type="entry name" value="Ycf3"/>
</dbReference>
<dbReference type="Pfam" id="PF14559">
    <property type="entry name" value="TPR_19"/>
    <property type="match status" value="1"/>
</dbReference>
<dbReference type="SMART" id="SM00028">
    <property type="entry name" value="TPR"/>
    <property type="match status" value="8"/>
</dbReference>
<keyword evidence="7" id="KW-1185">Reference proteome</keyword>
<accession>A0ABP8HAQ3</accession>
<evidence type="ECO:0000256" key="3">
    <source>
        <dbReference type="PROSITE-ProRule" id="PRU00339"/>
    </source>
</evidence>
<dbReference type="PROSITE" id="PS50005">
    <property type="entry name" value="TPR"/>
    <property type="match status" value="1"/>
</dbReference>
<dbReference type="Pfam" id="PF13432">
    <property type="entry name" value="TPR_16"/>
    <property type="match status" value="1"/>
</dbReference>
<feature type="compositionally biased region" description="Low complexity" evidence="4">
    <location>
        <begin position="534"/>
        <end position="546"/>
    </location>
</feature>
<evidence type="ECO:0000256" key="2">
    <source>
        <dbReference type="ARBA" id="ARBA00022803"/>
    </source>
</evidence>
<proteinExistence type="predicted"/>
<dbReference type="PANTHER" id="PTHR44858:SF1">
    <property type="entry name" value="UDP-N-ACETYLGLUCOSAMINE--PEPTIDE N-ACETYLGLUCOSAMINYLTRANSFERASE SPINDLY-RELATED"/>
    <property type="match status" value="1"/>
</dbReference>
<dbReference type="InterPro" id="IPR019734">
    <property type="entry name" value="TPR_rpt"/>
</dbReference>
<comment type="caution">
    <text evidence="6">The sequence shown here is derived from an EMBL/GenBank/DDBJ whole genome shotgun (WGS) entry which is preliminary data.</text>
</comment>
<feature type="chain" id="PRO_5047124479" description="Tetratricopeptide repeat protein" evidence="5">
    <location>
        <begin position="21"/>
        <end position="561"/>
    </location>
</feature>
<evidence type="ECO:0000313" key="6">
    <source>
        <dbReference type="EMBL" id="GAA4336522.1"/>
    </source>
</evidence>
<gene>
    <name evidence="6" type="ORF">GCM10023184_31860</name>
</gene>
<dbReference type="RefSeq" id="WP_345256752.1">
    <property type="nucleotide sequence ID" value="NZ_BAABGY010000009.1"/>
</dbReference>
<dbReference type="InterPro" id="IPR011990">
    <property type="entry name" value="TPR-like_helical_dom_sf"/>
</dbReference>
<evidence type="ECO:0000256" key="1">
    <source>
        <dbReference type="ARBA" id="ARBA00022737"/>
    </source>
</evidence>
<sequence length="561" mass="61699">MKKSAVVLFFSVCLSLGAFAQTVQEGVSHLYAERTASAKSTFEKILAANPNNIEAVYWLGQTHLENNQNAEARNVYAKLLSTNGNAPLVVAGMGHVLLAEGKTAEARQQFEQAITLSRGKKGDDPAVLNAIGRANVEVREGDVAYALSKLQQATQLAPNNGDIWINLGNAYRRKGEGGEAVKSYIKAQASMPAVALYRQARVYETQRNWDVVTEHLNRAIQADPKFAPAYLRHYTYNLFTKQDFNAANEWAQKYVAVADPSIQNDVFKGQAAYLQKNYDEAINIGNRIIQASGKESAAPGVYRMMAYSYLDGKKDTATARRYADMLFANSKPDQRVARDYTLKATIYSKEDPTQVVNIYLDALEGDTTLGGRAKILQEAIDWAKTNNRKVAEAELRMALYRINPNANPSQFFPIGLAFYQGGSYQKADSAFQAYSRANPDSVFGYLWSARALGLIDSTGKQGLAIPQYEQLLRVAGTDKVRFKSYGVEASGMLANYYVNEKGDREKGVEYLNKGLEFDPGNQAFTTAIDRLTKKPAAAPRAQQPAKSGSAQGSKTKPKSGK</sequence>
<dbReference type="Proteomes" id="UP001501725">
    <property type="component" value="Unassembled WGS sequence"/>
</dbReference>
<feature type="region of interest" description="Disordered" evidence="4">
    <location>
        <begin position="530"/>
        <end position="561"/>
    </location>
</feature>
<keyword evidence="2 3" id="KW-0802">TPR repeat</keyword>
<feature type="signal peptide" evidence="5">
    <location>
        <begin position="1"/>
        <end position="20"/>
    </location>
</feature>
<dbReference type="SUPFAM" id="SSF48452">
    <property type="entry name" value="TPR-like"/>
    <property type="match status" value="2"/>
</dbReference>
<protein>
    <recommendedName>
        <fullName evidence="8">Tetratricopeptide repeat protein</fullName>
    </recommendedName>
</protein>
<reference evidence="7" key="1">
    <citation type="journal article" date="2019" name="Int. J. Syst. Evol. Microbiol.">
        <title>The Global Catalogue of Microorganisms (GCM) 10K type strain sequencing project: providing services to taxonomists for standard genome sequencing and annotation.</title>
        <authorList>
            <consortium name="The Broad Institute Genomics Platform"/>
            <consortium name="The Broad Institute Genome Sequencing Center for Infectious Disease"/>
            <person name="Wu L."/>
            <person name="Ma J."/>
        </authorList>
    </citation>
    <scope>NUCLEOTIDE SEQUENCE [LARGE SCALE GENOMIC DNA]</scope>
    <source>
        <strain evidence="7">JCM 17919</strain>
    </source>
</reference>
<evidence type="ECO:0000256" key="5">
    <source>
        <dbReference type="SAM" id="SignalP"/>
    </source>
</evidence>
<dbReference type="Pfam" id="PF13181">
    <property type="entry name" value="TPR_8"/>
    <property type="match status" value="2"/>
</dbReference>
<evidence type="ECO:0008006" key="8">
    <source>
        <dbReference type="Google" id="ProtNLM"/>
    </source>
</evidence>
<organism evidence="6 7">
    <name type="scientific">Flaviaesturariibacter amylovorans</name>
    <dbReference type="NCBI Taxonomy" id="1084520"/>
    <lineage>
        <taxon>Bacteria</taxon>
        <taxon>Pseudomonadati</taxon>
        <taxon>Bacteroidota</taxon>
        <taxon>Chitinophagia</taxon>
        <taxon>Chitinophagales</taxon>
        <taxon>Chitinophagaceae</taxon>
        <taxon>Flaviaestuariibacter</taxon>
    </lineage>
</organism>
<keyword evidence="5" id="KW-0732">Signal</keyword>
<dbReference type="PANTHER" id="PTHR44858">
    <property type="entry name" value="TETRATRICOPEPTIDE REPEAT PROTEIN 6"/>
    <property type="match status" value="1"/>
</dbReference>
<feature type="repeat" description="TPR" evidence="3">
    <location>
        <begin position="161"/>
        <end position="194"/>
    </location>
</feature>
<dbReference type="Gene3D" id="1.25.40.10">
    <property type="entry name" value="Tetratricopeptide repeat domain"/>
    <property type="match status" value="3"/>
</dbReference>